<accession>A0ABP6VZM1</accession>
<dbReference type="InterPro" id="IPR003495">
    <property type="entry name" value="CobW/HypB/UreG_nucleotide-bd"/>
</dbReference>
<evidence type="ECO:0000259" key="7">
    <source>
        <dbReference type="Pfam" id="PF02492"/>
    </source>
</evidence>
<keyword evidence="1" id="KW-0547">Nucleotide-binding</keyword>
<evidence type="ECO:0000256" key="4">
    <source>
        <dbReference type="ARBA" id="ARBA00034320"/>
    </source>
</evidence>
<feature type="domain" description="CobW C-terminal" evidence="8">
    <location>
        <begin position="208"/>
        <end position="292"/>
    </location>
</feature>
<protein>
    <submittedName>
        <fullName evidence="9">GTP-binding protein</fullName>
    </submittedName>
</protein>
<dbReference type="InterPro" id="IPR027417">
    <property type="entry name" value="P-loop_NTPase"/>
</dbReference>
<dbReference type="Pfam" id="PF07683">
    <property type="entry name" value="CobW_C"/>
    <property type="match status" value="1"/>
</dbReference>
<evidence type="ECO:0000259" key="8">
    <source>
        <dbReference type="Pfam" id="PF07683"/>
    </source>
</evidence>
<keyword evidence="10" id="KW-1185">Reference proteome</keyword>
<dbReference type="SUPFAM" id="SSF52540">
    <property type="entry name" value="P-loop containing nucleoside triphosphate hydrolases"/>
    <property type="match status" value="1"/>
</dbReference>
<dbReference type="PANTHER" id="PTHR13748">
    <property type="entry name" value="COBW-RELATED"/>
    <property type="match status" value="1"/>
</dbReference>
<dbReference type="Pfam" id="PF02492">
    <property type="entry name" value="cobW"/>
    <property type="match status" value="1"/>
</dbReference>
<evidence type="ECO:0000256" key="2">
    <source>
        <dbReference type="ARBA" id="ARBA00022801"/>
    </source>
</evidence>
<sequence length="295" mass="31683">MKMIKAIPVTLLTGFLGAGKTSYLNELLARGLPQGSLILVNDFGCINIDAELIEYSDERIMRLSNGCICCTLGGSLAERLAELLRMSPLPSNIYIEASGIANPARIADMVRVSPRLSLAEVICLIDAGQAERYSQDPLVTEVWHQQIRAASLLIINRLPPSLSLPPVLAQLLSRAPARVELLAGAPETAAVADRGQPPPRTIGSGRWHSFSLTFSGAIDGQRLAGLLQEYGDVLFRAKGMLLRRGRDKAEVLQLSGGRLNWSPVVKSPAKGQLVCIGAGGERMNQLARALNALNS</sequence>
<evidence type="ECO:0000256" key="5">
    <source>
        <dbReference type="ARBA" id="ARBA00045658"/>
    </source>
</evidence>
<dbReference type="InterPro" id="IPR011629">
    <property type="entry name" value="CobW-like_C"/>
</dbReference>
<comment type="caution">
    <text evidence="9">The sequence shown here is derived from an EMBL/GenBank/DDBJ whole genome shotgun (WGS) entry which is preliminary data.</text>
</comment>
<dbReference type="EMBL" id="BAABCX010000002">
    <property type="protein sequence ID" value="GAA3541415.1"/>
    <property type="molecule type" value="Genomic_DNA"/>
</dbReference>
<dbReference type="CDD" id="cd03112">
    <property type="entry name" value="CobW-like"/>
    <property type="match status" value="1"/>
</dbReference>
<feature type="domain" description="CobW/HypB/UreG nucleotide-binding" evidence="7">
    <location>
        <begin position="8"/>
        <end position="157"/>
    </location>
</feature>
<name>A0ABP6VZM1_9GAMM</name>
<comment type="similarity">
    <text evidence="4">Belongs to the SIMIBI class G3E GTPase family. ZNG1 subfamily.</text>
</comment>
<keyword evidence="3" id="KW-0143">Chaperone</keyword>
<comment type="catalytic activity">
    <reaction evidence="6">
        <text>GTP + H2O = GDP + phosphate + H(+)</text>
        <dbReference type="Rhea" id="RHEA:19669"/>
        <dbReference type="ChEBI" id="CHEBI:15377"/>
        <dbReference type="ChEBI" id="CHEBI:15378"/>
        <dbReference type="ChEBI" id="CHEBI:37565"/>
        <dbReference type="ChEBI" id="CHEBI:43474"/>
        <dbReference type="ChEBI" id="CHEBI:58189"/>
    </reaction>
    <physiologicalReaction direction="left-to-right" evidence="6">
        <dbReference type="Rhea" id="RHEA:19670"/>
    </physiologicalReaction>
</comment>
<dbReference type="Gene3D" id="3.40.50.300">
    <property type="entry name" value="P-loop containing nucleotide triphosphate hydrolases"/>
    <property type="match status" value="1"/>
</dbReference>
<organism evidence="9 10">
    <name type="scientific">Zobellella aerophila</name>
    <dbReference type="NCBI Taxonomy" id="870480"/>
    <lineage>
        <taxon>Bacteria</taxon>
        <taxon>Pseudomonadati</taxon>
        <taxon>Pseudomonadota</taxon>
        <taxon>Gammaproteobacteria</taxon>
        <taxon>Aeromonadales</taxon>
        <taxon>Aeromonadaceae</taxon>
        <taxon>Zobellella</taxon>
    </lineage>
</organism>
<dbReference type="InterPro" id="IPR051316">
    <property type="entry name" value="Zinc-reg_GTPase_activator"/>
</dbReference>
<keyword evidence="2" id="KW-0378">Hydrolase</keyword>
<reference evidence="10" key="1">
    <citation type="journal article" date="2019" name="Int. J. Syst. Evol. Microbiol.">
        <title>The Global Catalogue of Microorganisms (GCM) 10K type strain sequencing project: providing services to taxonomists for standard genome sequencing and annotation.</title>
        <authorList>
            <consortium name="The Broad Institute Genomics Platform"/>
            <consortium name="The Broad Institute Genome Sequencing Center for Infectious Disease"/>
            <person name="Wu L."/>
            <person name="Ma J."/>
        </authorList>
    </citation>
    <scope>NUCLEOTIDE SEQUENCE [LARGE SCALE GENOMIC DNA]</scope>
    <source>
        <strain evidence="10">JCM 17110</strain>
    </source>
</reference>
<comment type="function">
    <text evidence="5">Zinc chaperone that directly transfers zinc cofactor to target proteins, thereby activating them. Zinc is transferred from the CXCC motif in the GTPase domain to the zinc binding site in target proteins in a process requiring GTP hydrolysis.</text>
</comment>
<proteinExistence type="inferred from homology"/>
<gene>
    <name evidence="9" type="ORF">GCM10022394_21670</name>
</gene>
<dbReference type="SUPFAM" id="SSF90002">
    <property type="entry name" value="Hypothetical protein YjiA, C-terminal domain"/>
    <property type="match status" value="1"/>
</dbReference>
<dbReference type="PANTHER" id="PTHR13748:SF62">
    <property type="entry name" value="COBW DOMAIN-CONTAINING PROTEIN"/>
    <property type="match status" value="1"/>
</dbReference>
<evidence type="ECO:0000256" key="1">
    <source>
        <dbReference type="ARBA" id="ARBA00022741"/>
    </source>
</evidence>
<evidence type="ECO:0000256" key="6">
    <source>
        <dbReference type="ARBA" id="ARBA00049117"/>
    </source>
</evidence>
<evidence type="ECO:0000313" key="10">
    <source>
        <dbReference type="Proteomes" id="UP001500795"/>
    </source>
</evidence>
<dbReference type="Gene3D" id="3.30.1220.10">
    <property type="entry name" value="CobW-like, C-terminal domain"/>
    <property type="match status" value="1"/>
</dbReference>
<dbReference type="InterPro" id="IPR036627">
    <property type="entry name" value="CobW-likC_sf"/>
</dbReference>
<dbReference type="RefSeq" id="WP_344957816.1">
    <property type="nucleotide sequence ID" value="NZ_BAABCX010000002.1"/>
</dbReference>
<evidence type="ECO:0000256" key="3">
    <source>
        <dbReference type="ARBA" id="ARBA00023186"/>
    </source>
</evidence>
<evidence type="ECO:0000313" key="9">
    <source>
        <dbReference type="EMBL" id="GAA3541415.1"/>
    </source>
</evidence>
<dbReference type="Proteomes" id="UP001500795">
    <property type="component" value="Unassembled WGS sequence"/>
</dbReference>